<dbReference type="InterPro" id="IPR029044">
    <property type="entry name" value="Nucleotide-diphossugar_trans"/>
</dbReference>
<dbReference type="GO" id="GO:0016757">
    <property type="term" value="F:glycosyltransferase activity"/>
    <property type="evidence" value="ECO:0007669"/>
    <property type="project" value="UniProtKB-KW"/>
</dbReference>
<evidence type="ECO:0000256" key="4">
    <source>
        <dbReference type="ARBA" id="ARBA00022692"/>
    </source>
</evidence>
<accession>A0A2W4WKP4</accession>
<evidence type="ECO:0000256" key="9">
    <source>
        <dbReference type="SAM" id="Phobius"/>
    </source>
</evidence>
<dbReference type="FunFam" id="3.90.550.10:FF:000057">
    <property type="entry name" value="Glycosyltransferase-like protein, family 2"/>
    <property type="match status" value="1"/>
</dbReference>
<evidence type="ECO:0000313" key="11">
    <source>
        <dbReference type="Proteomes" id="UP000249794"/>
    </source>
</evidence>
<feature type="transmembrane region" description="Helical" evidence="9">
    <location>
        <begin position="447"/>
        <end position="467"/>
    </location>
</feature>
<dbReference type="PANTHER" id="PTHR32044:SF80">
    <property type="entry name" value="XYLOGLUCAN GLYCOSYLTRANSFERASE 2-RELATED"/>
    <property type="match status" value="1"/>
</dbReference>
<protein>
    <submittedName>
        <fullName evidence="10">Glycosyl transferase family 2</fullName>
    </submittedName>
</protein>
<keyword evidence="6" id="KW-0333">Golgi apparatus</keyword>
<feature type="transmembrane region" description="Helical" evidence="9">
    <location>
        <begin position="324"/>
        <end position="343"/>
    </location>
</feature>
<evidence type="ECO:0000256" key="1">
    <source>
        <dbReference type="ARBA" id="ARBA00004653"/>
    </source>
</evidence>
<evidence type="ECO:0000256" key="2">
    <source>
        <dbReference type="ARBA" id="ARBA00022676"/>
    </source>
</evidence>
<dbReference type="GO" id="GO:0071555">
    <property type="term" value="P:cell wall organization"/>
    <property type="evidence" value="ECO:0007669"/>
    <property type="project" value="UniProtKB-KW"/>
</dbReference>
<feature type="transmembrane region" description="Helical" evidence="9">
    <location>
        <begin position="12"/>
        <end position="33"/>
    </location>
</feature>
<reference evidence="10 11" key="2">
    <citation type="submission" date="2018-06" db="EMBL/GenBank/DDBJ databases">
        <title>Metagenomic assembly of (sub)arctic Cyanobacteria and their associated microbiome from non-axenic cultures.</title>
        <authorList>
            <person name="Baurain D."/>
        </authorList>
    </citation>
    <scope>NUCLEOTIDE SEQUENCE [LARGE SCALE GENOMIC DNA]</scope>
    <source>
        <strain evidence="10">ULC027bin1</strain>
    </source>
</reference>
<sequence>MANSLFGSWFGSWFGMVPILYLGILSVISLYGFHKVLMIWRFYQHRTQPLKSFGAFSDETLPMVTVQLPIFNEVYVVERLLDAIAQLHYPPHRLEIQLLDDSTDETQQIAQRKVAAMQQQNINIHYIHRPHRKGFKAGALAYGLRQAAGELVMIFDADFVPAPDTLLKMVDHFADPTIGMVQARWVHLNRQYSLLTEVQSLMLDGHFVIEQTARNRSGCFFNFNGTAGIWRVSAIADAGGWQHSTVTEDLDLSYRVQLKGWRCRYLPHIVVPAELPMEMNSFKAQQFRWAKGASQVAKKLLLSIFRSQEPLYVKVEAFLHLTNNFNYLLLLLLLLLLLPYQIYITQHQLTYGLLIYVPLFISTTLNLLGFYWVSQKEQSMQLSAWRFGYQSFLLMSIGIGLSLNQSLAVCDGLLRTGTDFIRTPKHGVIKSSETWITKRYRGAKTGVLCLELLMLLYLGVTTAFAAYHAHYLSLPFLLMFSVGYGYVLGLGLFQRR</sequence>
<proteinExistence type="predicted"/>
<keyword evidence="3 10" id="KW-0808">Transferase</keyword>
<evidence type="ECO:0000256" key="6">
    <source>
        <dbReference type="ARBA" id="ARBA00023034"/>
    </source>
</evidence>
<feature type="transmembrane region" description="Helical" evidence="9">
    <location>
        <begin position="349"/>
        <end position="373"/>
    </location>
</feature>
<keyword evidence="8" id="KW-0961">Cell wall biogenesis/degradation</keyword>
<evidence type="ECO:0000256" key="5">
    <source>
        <dbReference type="ARBA" id="ARBA00022989"/>
    </source>
</evidence>
<keyword evidence="5 9" id="KW-1133">Transmembrane helix</keyword>
<evidence type="ECO:0000313" key="10">
    <source>
        <dbReference type="EMBL" id="PZO42469.1"/>
    </source>
</evidence>
<dbReference type="SUPFAM" id="SSF53448">
    <property type="entry name" value="Nucleotide-diphospho-sugar transferases"/>
    <property type="match status" value="1"/>
</dbReference>
<gene>
    <name evidence="10" type="ORF">DCF15_22915</name>
</gene>
<keyword evidence="7 9" id="KW-0472">Membrane</keyword>
<feature type="transmembrane region" description="Helical" evidence="9">
    <location>
        <begin position="473"/>
        <end position="493"/>
    </location>
</feature>
<evidence type="ECO:0000256" key="8">
    <source>
        <dbReference type="ARBA" id="ARBA00023316"/>
    </source>
</evidence>
<keyword evidence="2" id="KW-0328">Glycosyltransferase</keyword>
<evidence type="ECO:0000256" key="7">
    <source>
        <dbReference type="ARBA" id="ARBA00023136"/>
    </source>
</evidence>
<dbReference type="Pfam" id="PF13641">
    <property type="entry name" value="Glyco_tranf_2_3"/>
    <property type="match status" value="1"/>
</dbReference>
<dbReference type="AlphaFoldDB" id="A0A2W4WKP4"/>
<dbReference type="EMBL" id="QBMP01000426">
    <property type="protein sequence ID" value="PZO42469.1"/>
    <property type="molecule type" value="Genomic_DNA"/>
</dbReference>
<dbReference type="Gene3D" id="3.90.550.10">
    <property type="entry name" value="Spore Coat Polysaccharide Biosynthesis Protein SpsA, Chain A"/>
    <property type="match status" value="1"/>
</dbReference>
<organism evidence="10 11">
    <name type="scientific">Phormidesmis priestleyi</name>
    <dbReference type="NCBI Taxonomy" id="268141"/>
    <lineage>
        <taxon>Bacteria</taxon>
        <taxon>Bacillati</taxon>
        <taxon>Cyanobacteriota</taxon>
        <taxon>Cyanophyceae</taxon>
        <taxon>Leptolyngbyales</taxon>
        <taxon>Leptolyngbyaceae</taxon>
        <taxon>Phormidesmis</taxon>
    </lineage>
</organism>
<reference evidence="11" key="1">
    <citation type="submission" date="2018-04" db="EMBL/GenBank/DDBJ databases">
        <authorList>
            <person name="Cornet L."/>
        </authorList>
    </citation>
    <scope>NUCLEOTIDE SEQUENCE [LARGE SCALE GENOMIC DNA]</scope>
</reference>
<comment type="subcellular location">
    <subcellularLocation>
        <location evidence="1">Golgi apparatus membrane</location>
        <topology evidence="1">Multi-pass membrane protein</topology>
    </subcellularLocation>
</comment>
<name>A0A2W4WKP4_9CYAN</name>
<dbReference type="Proteomes" id="UP000249794">
    <property type="component" value="Unassembled WGS sequence"/>
</dbReference>
<dbReference type="PANTHER" id="PTHR32044">
    <property type="entry name" value="GLUCOMANNAN 4-BETA-MANNOSYLTRANSFERASE 9"/>
    <property type="match status" value="1"/>
</dbReference>
<comment type="caution">
    <text evidence="10">The sequence shown here is derived from an EMBL/GenBank/DDBJ whole genome shotgun (WGS) entry which is preliminary data.</text>
</comment>
<keyword evidence="4 9" id="KW-0812">Transmembrane</keyword>
<evidence type="ECO:0000256" key="3">
    <source>
        <dbReference type="ARBA" id="ARBA00022679"/>
    </source>
</evidence>